<dbReference type="AlphaFoldDB" id="A0A2S7WYG6"/>
<dbReference type="EMBL" id="MSCM01000001">
    <property type="protein sequence ID" value="PQJ82568.1"/>
    <property type="molecule type" value="Genomic_DNA"/>
</dbReference>
<keyword evidence="2" id="KW-1185">Reference proteome</keyword>
<proteinExistence type="predicted"/>
<dbReference type="Proteomes" id="UP000239068">
    <property type="component" value="Unassembled WGS sequence"/>
</dbReference>
<evidence type="ECO:0000313" key="2">
    <source>
        <dbReference type="Proteomes" id="UP000239068"/>
    </source>
</evidence>
<name>A0A2S7WYG6_9FLAO</name>
<accession>A0A2S7WYG6</accession>
<evidence type="ECO:0000313" key="1">
    <source>
        <dbReference type="EMBL" id="PQJ82568.1"/>
    </source>
</evidence>
<dbReference type="RefSeq" id="WP_105021120.1">
    <property type="nucleotide sequence ID" value="NZ_MSCM01000001.1"/>
</dbReference>
<comment type="caution">
    <text evidence="1">The sequence shown here is derived from an EMBL/GenBank/DDBJ whole genome shotgun (WGS) entry which is preliminary data.</text>
</comment>
<protein>
    <recommendedName>
        <fullName evidence="3">Haemolysin activator HlyB C-terminal domain-containing protein</fullName>
    </recommendedName>
</protein>
<dbReference type="Gene3D" id="2.40.160.50">
    <property type="entry name" value="membrane protein fhac: a member of the omp85/tpsb transporter family"/>
    <property type="match status" value="1"/>
</dbReference>
<evidence type="ECO:0008006" key="3">
    <source>
        <dbReference type="Google" id="ProtNLM"/>
    </source>
</evidence>
<dbReference type="OrthoDB" id="9811416at2"/>
<organism evidence="1 2">
    <name type="scientific">Polaribacter glomeratus</name>
    <dbReference type="NCBI Taxonomy" id="102"/>
    <lineage>
        <taxon>Bacteria</taxon>
        <taxon>Pseudomonadati</taxon>
        <taxon>Bacteroidota</taxon>
        <taxon>Flavobacteriia</taxon>
        <taxon>Flavobacteriales</taxon>
        <taxon>Flavobacteriaceae</taxon>
    </lineage>
</organism>
<gene>
    <name evidence="1" type="ORF">BTO16_08260</name>
</gene>
<sequence length="543" mass="63042">MVFFIFLTSTFFAQKLDLYITSLNVNDNLVLEKIAYQKKHIDSISIYIELNRISIHLKNIGYFTHSLDSITKTTKEYNAYFNLEDRIEEVVLKSNSDIIFLLKKHTIVEDLIYVPIEKLEILLLEISSLLDKDGRSFSKVKLKNILITGKILFADLEIKPSEKRVLNKILVKGYDNFPASFIKNYFNIKSDAEINQKKITEISNLSKGIKFIQQIKTPEILFTKDSTLLYLYLKKHPNNSFDGLVNFASDETGKLLFNGTIDLKFNNILDSGEKFEMFWNSIGYERQEFKILTEIPYVFNTLITPELSFSIYKQDSSFLNTTFNSKIKYQINDKLKVGVSYNSETSNILQTLSSTDEIDTFNSNFIGFYLSYTIPKNDKFFNNKFHLEIKPEFGKRKIAIASSNQFKIKAITSYIWDINYRNSIYVKNDTGVLNSDSYLNNELFRIGGANSIRGFNEQSVFTRNYTFFNIEYRFLTSETSYLYSITDLGKVKEEKRNLVSFGLGFKFINNKTIIDLGIVVNKEDNSQILTKNAKIIINWKVLF</sequence>
<reference evidence="1 2" key="1">
    <citation type="submission" date="2016-12" db="EMBL/GenBank/DDBJ databases">
        <title>Trade-off between light-utilization and light-protection in marine flavobacteria.</title>
        <authorList>
            <person name="Kumagai Y."/>
            <person name="Yoshizawa S."/>
            <person name="Kogure K."/>
            <person name="Iwasaki W."/>
        </authorList>
    </citation>
    <scope>NUCLEOTIDE SEQUENCE [LARGE SCALE GENOMIC DNA]</scope>
    <source>
        <strain evidence="1 2">ATCC 43844</strain>
    </source>
</reference>